<feature type="compositionally biased region" description="Polar residues" evidence="9">
    <location>
        <begin position="21"/>
        <end position="35"/>
    </location>
</feature>
<keyword evidence="4" id="KW-0805">Transcription regulation</keyword>
<dbReference type="InterPro" id="IPR036638">
    <property type="entry name" value="HLH_DNA-bd_sf"/>
</dbReference>
<dbReference type="AlphaFoldDB" id="A0A8J6G0Q2"/>
<dbReference type="SUPFAM" id="SSF47459">
    <property type="entry name" value="HLH, helix-loop-helix DNA-binding domain"/>
    <property type="match status" value="1"/>
</dbReference>
<organism evidence="11 12">
    <name type="scientific">Microtus ochrogaster</name>
    <name type="common">Prairie vole</name>
    <dbReference type="NCBI Taxonomy" id="79684"/>
    <lineage>
        <taxon>Eukaryota</taxon>
        <taxon>Metazoa</taxon>
        <taxon>Chordata</taxon>
        <taxon>Craniata</taxon>
        <taxon>Vertebrata</taxon>
        <taxon>Euteleostomi</taxon>
        <taxon>Mammalia</taxon>
        <taxon>Eutheria</taxon>
        <taxon>Euarchontoglires</taxon>
        <taxon>Glires</taxon>
        <taxon>Rodentia</taxon>
        <taxon>Myomorpha</taxon>
        <taxon>Muroidea</taxon>
        <taxon>Cricetidae</taxon>
        <taxon>Arvicolinae</taxon>
        <taxon>Microtus</taxon>
    </lineage>
</organism>
<dbReference type="InterPro" id="IPR032656">
    <property type="entry name" value="Ngn3_bHLH"/>
</dbReference>
<dbReference type="SMART" id="SM00353">
    <property type="entry name" value="HLH"/>
    <property type="match status" value="1"/>
</dbReference>
<name>A0A8J6G0Q2_MICOH</name>
<dbReference type="Pfam" id="PF00010">
    <property type="entry name" value="HLH"/>
    <property type="match status" value="1"/>
</dbReference>
<dbReference type="CDD" id="cd19718">
    <property type="entry name" value="bHLH_TS_NGN3_ATOH5"/>
    <property type="match status" value="1"/>
</dbReference>
<evidence type="ECO:0000256" key="6">
    <source>
        <dbReference type="ARBA" id="ARBA00023159"/>
    </source>
</evidence>
<evidence type="ECO:0000256" key="1">
    <source>
        <dbReference type="ARBA" id="ARBA00022473"/>
    </source>
</evidence>
<dbReference type="InterPro" id="IPR050359">
    <property type="entry name" value="bHLH_transcription_factors"/>
</dbReference>
<feature type="region of interest" description="Disordered" evidence="9">
    <location>
        <begin position="1"/>
        <end position="98"/>
    </location>
</feature>
<evidence type="ECO:0000256" key="8">
    <source>
        <dbReference type="ARBA" id="ARBA00023242"/>
    </source>
</evidence>
<keyword evidence="1" id="KW-0217">Developmental protein</keyword>
<reference evidence="11" key="1">
    <citation type="submission" date="2020-03" db="EMBL/GenBank/DDBJ databases">
        <title>Studies in the Genomics of Life Span.</title>
        <authorList>
            <person name="Glass D."/>
        </authorList>
    </citation>
    <scope>NUCLEOTIDE SEQUENCE</scope>
    <source>
        <strain evidence="11">LTLLF</strain>
        <tissue evidence="11">Muscle</tissue>
    </source>
</reference>
<dbReference type="GO" id="GO:0061564">
    <property type="term" value="P:axon development"/>
    <property type="evidence" value="ECO:0007669"/>
    <property type="project" value="TreeGrafter"/>
</dbReference>
<evidence type="ECO:0000256" key="3">
    <source>
        <dbReference type="ARBA" id="ARBA00022902"/>
    </source>
</evidence>
<keyword evidence="6" id="KW-0010">Activator</keyword>
<proteinExistence type="predicted"/>
<evidence type="ECO:0000259" key="10">
    <source>
        <dbReference type="PROSITE" id="PS50888"/>
    </source>
</evidence>
<evidence type="ECO:0000313" key="12">
    <source>
        <dbReference type="Proteomes" id="UP000710432"/>
    </source>
</evidence>
<keyword evidence="3" id="KW-0524">Neurogenesis</keyword>
<dbReference type="PANTHER" id="PTHR19290">
    <property type="entry name" value="BASIC HELIX-LOOP-HELIX PROTEIN NEUROGENIN-RELATED"/>
    <property type="match status" value="1"/>
</dbReference>
<keyword evidence="8" id="KW-0539">Nucleus</keyword>
<evidence type="ECO:0000256" key="4">
    <source>
        <dbReference type="ARBA" id="ARBA00023015"/>
    </source>
</evidence>
<evidence type="ECO:0000256" key="2">
    <source>
        <dbReference type="ARBA" id="ARBA00022782"/>
    </source>
</evidence>
<protein>
    <submittedName>
        <fullName evidence="11">Neurogenin-3</fullName>
    </submittedName>
</protein>
<dbReference type="InterPro" id="IPR011598">
    <property type="entry name" value="bHLH_dom"/>
</dbReference>
<dbReference type="PANTHER" id="PTHR19290:SF94">
    <property type="entry name" value="NEUROGENIN-3"/>
    <property type="match status" value="1"/>
</dbReference>
<dbReference type="GO" id="GO:0046983">
    <property type="term" value="F:protein dimerization activity"/>
    <property type="evidence" value="ECO:0007669"/>
    <property type="project" value="InterPro"/>
</dbReference>
<keyword evidence="2" id="KW-0221">Differentiation</keyword>
<feature type="compositionally biased region" description="Basic residues" evidence="9">
    <location>
        <begin position="57"/>
        <end position="70"/>
    </location>
</feature>
<dbReference type="Gene3D" id="4.10.280.10">
    <property type="entry name" value="Helix-loop-helix DNA-binding domain"/>
    <property type="match status" value="1"/>
</dbReference>
<evidence type="ECO:0000256" key="7">
    <source>
        <dbReference type="ARBA" id="ARBA00023163"/>
    </source>
</evidence>
<keyword evidence="5" id="KW-0238">DNA-binding</keyword>
<feature type="compositionally biased region" description="Basic residues" evidence="9">
    <location>
        <begin position="79"/>
        <end position="88"/>
    </location>
</feature>
<dbReference type="GO" id="GO:0005634">
    <property type="term" value="C:nucleus"/>
    <property type="evidence" value="ECO:0007669"/>
    <property type="project" value="TreeGrafter"/>
</dbReference>
<dbReference type="Proteomes" id="UP000710432">
    <property type="component" value="Unassembled WGS sequence"/>
</dbReference>
<dbReference type="FunFam" id="4.10.280.10:FF:000006">
    <property type="entry name" value="Neurogenic differentiation factor"/>
    <property type="match status" value="1"/>
</dbReference>
<gene>
    <name evidence="11" type="ORF">LTLLF_193675</name>
</gene>
<dbReference type="GO" id="GO:0070888">
    <property type="term" value="F:E-box binding"/>
    <property type="evidence" value="ECO:0007669"/>
    <property type="project" value="TreeGrafter"/>
</dbReference>
<evidence type="ECO:0000256" key="9">
    <source>
        <dbReference type="SAM" id="MobiDB-lite"/>
    </source>
</evidence>
<dbReference type="GO" id="GO:0000981">
    <property type="term" value="F:DNA-binding transcription factor activity, RNA polymerase II-specific"/>
    <property type="evidence" value="ECO:0007669"/>
    <property type="project" value="TreeGrafter"/>
</dbReference>
<accession>A0A8J6G0Q2</accession>
<comment type="caution">
    <text evidence="11">The sequence shown here is derived from an EMBL/GenBank/DDBJ whole genome shotgun (WGS) entry which is preliminary data.</text>
</comment>
<feature type="compositionally biased region" description="Low complexity" evidence="9">
    <location>
        <begin position="9"/>
        <end position="20"/>
    </location>
</feature>
<evidence type="ECO:0000313" key="11">
    <source>
        <dbReference type="EMBL" id="KAH0502317.1"/>
    </source>
</evidence>
<dbReference type="EMBL" id="JAATJU010026083">
    <property type="protein sequence ID" value="KAH0502317.1"/>
    <property type="molecule type" value="Genomic_DNA"/>
</dbReference>
<dbReference type="GO" id="GO:0045944">
    <property type="term" value="P:positive regulation of transcription by RNA polymerase II"/>
    <property type="evidence" value="ECO:0007669"/>
    <property type="project" value="TreeGrafter"/>
</dbReference>
<evidence type="ECO:0000256" key="5">
    <source>
        <dbReference type="ARBA" id="ARBA00023125"/>
    </source>
</evidence>
<dbReference type="PROSITE" id="PS50888">
    <property type="entry name" value="BHLH"/>
    <property type="match status" value="1"/>
</dbReference>
<dbReference type="GO" id="GO:0007423">
    <property type="term" value="P:sensory organ development"/>
    <property type="evidence" value="ECO:0007669"/>
    <property type="project" value="TreeGrafter"/>
</dbReference>
<sequence>MAPHPLGAPTVQVPQDTQQPFSGASDNEVLSSKFTPPSPTLKLRDCSEAEAGDCRGTSRKLRARRGGRNRPKSELALSKQRRSRRKKANDRERNRMHNLNSALDALRGVLPTFPDDAKLTKIETLRFAHNYIWALTQTLRIADHSFYGPETTVPCGELGSPGGGSNGDWGSLYSPVSQAGSLSPTASLEEFPGLQIDEEKELERTSLWSSASSLGFQGLTEKGRATVDGGGTISTVGVVGTIPTVDGGGTISTVGVVGTIPTVDGGGTISTVDGGGTIPTVDGGGTIPTVGVVGTIPTVDGGGTISTVDGGGTISTVGVVGTISTVDGGGTIPTVDGGGIIPTVGVDGTIQ</sequence>
<feature type="domain" description="BHLH" evidence="10">
    <location>
        <begin position="83"/>
        <end position="135"/>
    </location>
</feature>
<keyword evidence="7" id="KW-0804">Transcription</keyword>